<name>A0A9K3GNT2_9EUKA</name>
<evidence type="ECO:0000313" key="2">
    <source>
        <dbReference type="Proteomes" id="UP000265618"/>
    </source>
</evidence>
<evidence type="ECO:0000313" key="1">
    <source>
        <dbReference type="EMBL" id="GIQ89085.1"/>
    </source>
</evidence>
<reference evidence="1 2" key="1">
    <citation type="journal article" date="2018" name="PLoS ONE">
        <title>The draft genome of Kipferlia bialata reveals reductive genome evolution in fornicate parasites.</title>
        <authorList>
            <person name="Tanifuji G."/>
            <person name="Takabayashi S."/>
            <person name="Kume K."/>
            <person name="Takagi M."/>
            <person name="Nakayama T."/>
            <person name="Kamikawa R."/>
            <person name="Inagaki Y."/>
            <person name="Hashimoto T."/>
        </authorList>
    </citation>
    <scope>NUCLEOTIDE SEQUENCE [LARGE SCALE GENOMIC DNA]</scope>
    <source>
        <strain evidence="1">NY0173</strain>
    </source>
</reference>
<organism evidence="1 2">
    <name type="scientific">Kipferlia bialata</name>
    <dbReference type="NCBI Taxonomy" id="797122"/>
    <lineage>
        <taxon>Eukaryota</taxon>
        <taxon>Metamonada</taxon>
        <taxon>Carpediemonas-like organisms</taxon>
        <taxon>Kipferlia</taxon>
    </lineage>
</organism>
<protein>
    <submittedName>
        <fullName evidence="1">Uncharacterized protein</fullName>
    </submittedName>
</protein>
<dbReference type="EMBL" id="BDIP01004672">
    <property type="protein sequence ID" value="GIQ89085.1"/>
    <property type="molecule type" value="Genomic_DNA"/>
</dbReference>
<feature type="non-terminal residue" evidence="1">
    <location>
        <position position="1"/>
    </location>
</feature>
<accession>A0A9K3GNT2</accession>
<comment type="caution">
    <text evidence="1">The sequence shown here is derived from an EMBL/GenBank/DDBJ whole genome shotgun (WGS) entry which is preliminary data.</text>
</comment>
<dbReference type="AlphaFoldDB" id="A0A9K3GNT2"/>
<proteinExistence type="predicted"/>
<keyword evidence="2" id="KW-1185">Reference proteome</keyword>
<gene>
    <name evidence="1" type="ORF">KIPB_011475</name>
</gene>
<dbReference type="Proteomes" id="UP000265618">
    <property type="component" value="Unassembled WGS sequence"/>
</dbReference>
<sequence length="252" mass="26833">MALVSALRREIQDLKSFSVSQPAMPMSFNPAAITRLGPLTSALSDSLQAYPDEDLLREARDIAERLSHLAACIPMDGAQDSLAGISDDEGEGDGDCDISFVPAHTRNAVAGSVALRLMAERLGGMAKEQATHSDTLLVGRLQPLLGQMIEDVLQMERREQGTRSKALVAGTSLKLALSSLNNLTEQATRRTHETLSLSLSASGGETPAVDMQPKVAVSDLAGVQQMVIDTINQISGLTNVSLDPHSESRLFA</sequence>